<dbReference type="SUPFAM" id="SSF53383">
    <property type="entry name" value="PLP-dependent transferases"/>
    <property type="match status" value="1"/>
</dbReference>
<dbReference type="CDD" id="cd00378">
    <property type="entry name" value="SHMT"/>
    <property type="match status" value="1"/>
</dbReference>
<proteinExistence type="inferred from homology"/>
<evidence type="ECO:0000256" key="2">
    <source>
        <dbReference type="ARBA" id="ARBA00006376"/>
    </source>
</evidence>
<feature type="binding site" evidence="6">
    <location>
        <position position="125"/>
    </location>
    <ligand>
        <name>(6S)-5,6,7,8-tetrahydrofolate</name>
        <dbReference type="ChEBI" id="CHEBI:57453"/>
    </ligand>
</feature>
<sequence length="439" mass="47814">MERFASDGVNRLEKEDPELFALLDLEHQRQVNTLSMVASSSIADPSVLACEGSVLTNVTTEGYPGRRFHGGCKFIDEIEKIAVERAKLAFGARYVNVQPHSGSSANQIVMFSILRPGDRVLGLDLDSGGHLTHGSRASFSGQIFESFTYGLDETGRIDYDQILDLAKRHRPRLIICGASAYTRVIDFERFRRIADEIGAFLLADISHIAGLVASGVHPSPINHAHFTTTSTYKQLYGPRGGLIMSGRDWETQISGSKTLAEVIQSGVFPQMQGTPTLSGIAAKARALAIVNTTQFRTLAENIVSSARAFGEEMSDLGYCVLTGGTDNHMVLVDIGKRGLSGKIAENVLEECGIIVNKNKVVGDKRGPLITSGIRFGTNSLAMRGMDAGVMKECATLIDKIFSKVEPIDDTDYRIESSVVDEVKNGVIALCRRYPIPHYK</sequence>
<dbReference type="GO" id="GO:0005829">
    <property type="term" value="C:cytosol"/>
    <property type="evidence" value="ECO:0007669"/>
    <property type="project" value="TreeGrafter"/>
</dbReference>
<dbReference type="InterPro" id="IPR039429">
    <property type="entry name" value="SHMT-like_dom"/>
</dbReference>
<evidence type="ECO:0000256" key="3">
    <source>
        <dbReference type="ARBA" id="ARBA00022563"/>
    </source>
</evidence>
<comment type="caution">
    <text evidence="9">The sequence shown here is derived from an EMBL/GenBank/DDBJ whole genome shotgun (WGS) entry which is preliminary data.</text>
</comment>
<dbReference type="GO" id="GO:0019264">
    <property type="term" value="P:glycine biosynthetic process from serine"/>
    <property type="evidence" value="ECO:0007669"/>
    <property type="project" value="InterPro"/>
</dbReference>
<dbReference type="EC" id="2.1.2.1" evidence="6"/>
<evidence type="ECO:0000313" key="9">
    <source>
        <dbReference type="EMBL" id="MCY8456151.1"/>
    </source>
</evidence>
<comment type="catalytic activity">
    <reaction evidence="6">
        <text>(6R)-5,10-methylene-5,6,7,8-tetrahydrofolate + glycine + H2O = (6S)-5,6,7,8-tetrahydrofolate + L-serine</text>
        <dbReference type="Rhea" id="RHEA:15481"/>
        <dbReference type="ChEBI" id="CHEBI:15377"/>
        <dbReference type="ChEBI" id="CHEBI:15636"/>
        <dbReference type="ChEBI" id="CHEBI:33384"/>
        <dbReference type="ChEBI" id="CHEBI:57305"/>
        <dbReference type="ChEBI" id="CHEBI:57453"/>
        <dbReference type="EC" id="2.1.2.1"/>
    </reaction>
</comment>
<dbReference type="InterPro" id="IPR015424">
    <property type="entry name" value="PyrdxlP-dep_Trfase"/>
</dbReference>
<dbReference type="PIRSF" id="PIRSF000412">
    <property type="entry name" value="SHMT"/>
    <property type="match status" value="1"/>
</dbReference>
<dbReference type="Proteomes" id="UP001078573">
    <property type="component" value="Unassembled WGS sequence"/>
</dbReference>
<dbReference type="Gene3D" id="3.90.1150.10">
    <property type="entry name" value="Aspartate Aminotransferase, domain 1"/>
    <property type="match status" value="1"/>
</dbReference>
<feature type="modified residue" description="N6-(pyridoxal phosphate)lysine" evidence="6 7">
    <location>
        <position position="233"/>
    </location>
</feature>
<comment type="pathway">
    <text evidence="6">One-carbon metabolism; tetrahydrofolate interconversion.</text>
</comment>
<dbReference type="GO" id="GO:0035999">
    <property type="term" value="P:tetrahydrofolate interconversion"/>
    <property type="evidence" value="ECO:0007669"/>
    <property type="project" value="UniProtKB-UniRule"/>
</dbReference>
<organism evidence="9 10">
    <name type="scientific">Bacillus spizizenii</name>
    <name type="common">Bacillus subtilis subsp. spizizenii</name>
    <dbReference type="NCBI Taxonomy" id="96241"/>
    <lineage>
        <taxon>Bacteria</taxon>
        <taxon>Bacillati</taxon>
        <taxon>Bacillota</taxon>
        <taxon>Bacilli</taxon>
        <taxon>Bacillales</taxon>
        <taxon>Bacillaceae</taxon>
        <taxon>Bacillus</taxon>
    </lineage>
</organism>
<keyword evidence="5 6" id="KW-0663">Pyridoxal phosphate</keyword>
<dbReference type="Gene3D" id="3.40.640.10">
    <property type="entry name" value="Type I PLP-dependent aspartate aminotransferase-like (Major domain)"/>
    <property type="match status" value="1"/>
</dbReference>
<dbReference type="InterPro" id="IPR049943">
    <property type="entry name" value="Ser_HO-MeTrfase-like"/>
</dbReference>
<dbReference type="NCBIfam" id="NF000586">
    <property type="entry name" value="PRK00011.1"/>
    <property type="match status" value="1"/>
</dbReference>
<comment type="function">
    <text evidence="6">Catalyzes the reversible interconversion of serine and glycine with tetrahydrofolate (THF) serving as the one-carbon carrier. This reaction serves as the major source of one-carbon groups required for the biosynthesis of purines, thymidylate, methionine, and other important biomolecules.</text>
</comment>
<dbReference type="AlphaFoldDB" id="A0A9Q4HFC8"/>
<dbReference type="GO" id="GO:0004372">
    <property type="term" value="F:glycine hydroxymethyltransferase activity"/>
    <property type="evidence" value="ECO:0007669"/>
    <property type="project" value="UniProtKB-EC"/>
</dbReference>
<dbReference type="PANTHER" id="PTHR11680:SF35">
    <property type="entry name" value="SERINE HYDROXYMETHYLTRANSFERASE 1"/>
    <property type="match status" value="1"/>
</dbReference>
<keyword evidence="4" id="KW-0028">Amino-acid biosynthesis</keyword>
<evidence type="ECO:0000259" key="8">
    <source>
        <dbReference type="Pfam" id="PF00464"/>
    </source>
</evidence>
<evidence type="ECO:0000256" key="6">
    <source>
        <dbReference type="HAMAP-Rule" id="MF_00051"/>
    </source>
</evidence>
<dbReference type="InterPro" id="IPR001085">
    <property type="entry name" value="Ser_HO-MeTrfase"/>
</dbReference>
<dbReference type="InterPro" id="IPR015421">
    <property type="entry name" value="PyrdxlP-dep_Trfase_major"/>
</dbReference>
<comment type="subcellular location">
    <subcellularLocation>
        <location evidence="6">Cytoplasm</location>
    </subcellularLocation>
</comment>
<comment type="similarity">
    <text evidence="2 6">Belongs to the SHMT family.</text>
</comment>
<evidence type="ECO:0000313" key="10">
    <source>
        <dbReference type="Proteomes" id="UP001078573"/>
    </source>
</evidence>
<dbReference type="EMBL" id="JALAPQ010000004">
    <property type="protein sequence ID" value="MCY8456151.1"/>
    <property type="molecule type" value="Genomic_DNA"/>
</dbReference>
<evidence type="ECO:0000256" key="1">
    <source>
        <dbReference type="ARBA" id="ARBA00001933"/>
    </source>
</evidence>
<comment type="caution">
    <text evidence="6">Lacks conserved residue(s) required for the propagation of feature annotation.</text>
</comment>
<accession>A0A9Q4HFC8</accession>
<keyword evidence="3 6" id="KW-0554">One-carbon metabolism</keyword>
<keyword evidence="6" id="KW-0808">Transferase</keyword>
<feature type="domain" description="Serine hydroxymethyltransferase-like" evidence="8">
    <location>
        <begin position="12"/>
        <end position="396"/>
    </location>
</feature>
<name>A0A9Q4HFC8_BACSC</name>
<comment type="cofactor">
    <cofactor evidence="1 6 7">
        <name>pyridoxal 5'-phosphate</name>
        <dbReference type="ChEBI" id="CHEBI:597326"/>
    </cofactor>
</comment>
<gene>
    <name evidence="6" type="primary">glyA</name>
    <name evidence="9" type="ORF">MOC89_04485</name>
</gene>
<dbReference type="PANTHER" id="PTHR11680">
    <property type="entry name" value="SERINE HYDROXYMETHYLTRANSFERASE"/>
    <property type="match status" value="1"/>
</dbReference>
<evidence type="ECO:0000256" key="7">
    <source>
        <dbReference type="PIRSR" id="PIRSR000412-50"/>
    </source>
</evidence>
<reference evidence="9" key="1">
    <citation type="submission" date="2022-02" db="EMBL/GenBank/DDBJ databases">
        <title>Crop Bioprotection Bacillus Genome Sequencing.</title>
        <authorList>
            <person name="Dunlap C."/>
        </authorList>
    </citation>
    <scope>NUCLEOTIDE SEQUENCE</scope>
    <source>
        <strain evidence="9">WR1O2A-53</strain>
    </source>
</reference>
<feature type="binding site" evidence="6">
    <location>
        <begin position="129"/>
        <end position="131"/>
    </location>
    <ligand>
        <name>(6S)-5,6,7,8-tetrahydrofolate</name>
        <dbReference type="ChEBI" id="CHEBI:57453"/>
    </ligand>
</feature>
<comment type="subunit">
    <text evidence="6">Homodimer.</text>
</comment>
<dbReference type="InterPro" id="IPR015422">
    <property type="entry name" value="PyrdxlP-dep_Trfase_small"/>
</dbReference>
<keyword evidence="6" id="KW-0963">Cytoplasm</keyword>
<protein>
    <recommendedName>
        <fullName evidence="6">Probable serine hydroxymethyltransferase</fullName>
        <shortName evidence="6">SHMT</shortName>
        <shortName evidence="6">Serine methylase</shortName>
        <ecNumber evidence="6">2.1.2.1</ecNumber>
    </recommendedName>
</protein>
<evidence type="ECO:0000256" key="5">
    <source>
        <dbReference type="ARBA" id="ARBA00022898"/>
    </source>
</evidence>
<dbReference type="Pfam" id="PF00464">
    <property type="entry name" value="SHMT"/>
    <property type="match status" value="1"/>
</dbReference>
<evidence type="ECO:0000256" key="4">
    <source>
        <dbReference type="ARBA" id="ARBA00022605"/>
    </source>
</evidence>
<dbReference type="HAMAP" id="MF_00051">
    <property type="entry name" value="SHMT"/>
    <property type="match status" value="1"/>
</dbReference>
<dbReference type="GO" id="GO:0030170">
    <property type="term" value="F:pyridoxal phosphate binding"/>
    <property type="evidence" value="ECO:0007669"/>
    <property type="project" value="UniProtKB-UniRule"/>
</dbReference>